<gene>
    <name evidence="5" type="ordered locus">Acear_1798</name>
</gene>
<dbReference type="EMBL" id="CP002105">
    <property type="protein sequence ID" value="ADL13303.1"/>
    <property type="molecule type" value="Genomic_DNA"/>
</dbReference>
<dbReference type="SUPFAM" id="SSF46785">
    <property type="entry name" value="Winged helix' DNA-binding domain"/>
    <property type="match status" value="1"/>
</dbReference>
<dbReference type="InterPro" id="IPR036390">
    <property type="entry name" value="WH_DNA-bd_sf"/>
</dbReference>
<proteinExistence type="predicted"/>
<dbReference type="SUPFAM" id="SSF48008">
    <property type="entry name" value="GntR ligand-binding domain-like"/>
    <property type="match status" value="1"/>
</dbReference>
<dbReference type="Gene3D" id="1.10.10.10">
    <property type="entry name" value="Winged helix-like DNA-binding domain superfamily/Winged helix DNA-binding domain"/>
    <property type="match status" value="1"/>
</dbReference>
<dbReference type="KEGG" id="aar:Acear_1798"/>
<dbReference type="RefSeq" id="WP_013278748.1">
    <property type="nucleotide sequence ID" value="NC_014378.1"/>
</dbReference>
<dbReference type="SMART" id="SM00895">
    <property type="entry name" value="FCD"/>
    <property type="match status" value="1"/>
</dbReference>
<keyword evidence="2" id="KW-0238">DNA-binding</keyword>
<organism evidence="5 6">
    <name type="scientific">Acetohalobium arabaticum (strain ATCC 49924 / DSM 5501 / Z-7288)</name>
    <dbReference type="NCBI Taxonomy" id="574087"/>
    <lineage>
        <taxon>Bacteria</taxon>
        <taxon>Bacillati</taxon>
        <taxon>Bacillota</taxon>
        <taxon>Clostridia</taxon>
        <taxon>Halanaerobiales</taxon>
        <taxon>Halobacteroidaceae</taxon>
        <taxon>Acetohalobium</taxon>
    </lineage>
</organism>
<dbReference type="PANTHER" id="PTHR43537:SF5">
    <property type="entry name" value="UXU OPERON TRANSCRIPTIONAL REGULATOR"/>
    <property type="match status" value="1"/>
</dbReference>
<name>D9QS12_ACEAZ</name>
<dbReference type="InterPro" id="IPR000524">
    <property type="entry name" value="Tscrpt_reg_HTH_GntR"/>
</dbReference>
<dbReference type="eggNOG" id="COG2186">
    <property type="taxonomic scope" value="Bacteria"/>
</dbReference>
<dbReference type="HOGENOM" id="CLU_017584_9_3_9"/>
<evidence type="ECO:0000313" key="5">
    <source>
        <dbReference type="EMBL" id="ADL13303.1"/>
    </source>
</evidence>
<dbReference type="PANTHER" id="PTHR43537">
    <property type="entry name" value="TRANSCRIPTIONAL REGULATOR, GNTR FAMILY"/>
    <property type="match status" value="1"/>
</dbReference>
<feature type="domain" description="HTH gntR-type" evidence="4">
    <location>
        <begin position="10"/>
        <end position="78"/>
    </location>
</feature>
<dbReference type="Pfam" id="PF07729">
    <property type="entry name" value="FCD"/>
    <property type="match status" value="1"/>
</dbReference>
<dbReference type="InterPro" id="IPR011711">
    <property type="entry name" value="GntR_C"/>
</dbReference>
<evidence type="ECO:0000256" key="2">
    <source>
        <dbReference type="ARBA" id="ARBA00023125"/>
    </source>
</evidence>
<dbReference type="InterPro" id="IPR008920">
    <property type="entry name" value="TF_FadR/GntR_C"/>
</dbReference>
<dbReference type="AlphaFoldDB" id="D9QS12"/>
<protein>
    <submittedName>
        <fullName evidence="5">GntR domain protein</fullName>
    </submittedName>
</protein>
<dbReference type="GO" id="GO:0003677">
    <property type="term" value="F:DNA binding"/>
    <property type="evidence" value="ECO:0007669"/>
    <property type="project" value="UniProtKB-KW"/>
</dbReference>
<dbReference type="InterPro" id="IPR036388">
    <property type="entry name" value="WH-like_DNA-bd_sf"/>
</dbReference>
<dbReference type="PROSITE" id="PS50949">
    <property type="entry name" value="HTH_GNTR"/>
    <property type="match status" value="1"/>
</dbReference>
<dbReference type="PRINTS" id="PR00035">
    <property type="entry name" value="HTHGNTR"/>
</dbReference>
<evidence type="ECO:0000256" key="3">
    <source>
        <dbReference type="ARBA" id="ARBA00023163"/>
    </source>
</evidence>
<evidence type="ECO:0000313" key="6">
    <source>
        <dbReference type="Proteomes" id="UP000001661"/>
    </source>
</evidence>
<accession>D9QS12</accession>
<dbReference type="Proteomes" id="UP000001661">
    <property type="component" value="Chromosome"/>
</dbReference>
<dbReference type="OrthoDB" id="9799482at2"/>
<dbReference type="SMART" id="SM00345">
    <property type="entry name" value="HTH_GNTR"/>
    <property type="match status" value="1"/>
</dbReference>
<dbReference type="STRING" id="574087.Acear_1798"/>
<dbReference type="Pfam" id="PF00392">
    <property type="entry name" value="GntR"/>
    <property type="match status" value="1"/>
</dbReference>
<keyword evidence="6" id="KW-1185">Reference proteome</keyword>
<dbReference type="CDD" id="cd07377">
    <property type="entry name" value="WHTH_GntR"/>
    <property type="match status" value="1"/>
</dbReference>
<dbReference type="GO" id="GO:0003700">
    <property type="term" value="F:DNA-binding transcription factor activity"/>
    <property type="evidence" value="ECO:0007669"/>
    <property type="project" value="InterPro"/>
</dbReference>
<sequence>MSIFKPIKNKRIYQQIIEQIRELITDGTLEPGDKLMSERAMAEELDVSRASIREAFSVLEMLGLIESRPGEGTFIKEMKEDKVVEPLALILAGDTDNVFELIEVRKILEVESAALATKRATEEDIERIGEVIQDMEQDVKEGRLGDQADVKFHIAIVKATHNQMFTKVMYTISDLLIQAIGQSRQKLFTVEGNNEMLYKQHKKIYENIAAKKPQLARESMYNHLETTKNELEKLMK</sequence>
<keyword evidence="1" id="KW-0805">Transcription regulation</keyword>
<evidence type="ECO:0000259" key="4">
    <source>
        <dbReference type="PROSITE" id="PS50949"/>
    </source>
</evidence>
<keyword evidence="3" id="KW-0804">Transcription</keyword>
<reference evidence="5 6" key="1">
    <citation type="journal article" date="2010" name="Stand. Genomic Sci.">
        <title>Complete genome sequence of Acetohalobium arabaticum type strain (Z-7288).</title>
        <authorList>
            <person name="Sikorski J."/>
            <person name="Lapidus A."/>
            <person name="Chertkov O."/>
            <person name="Lucas S."/>
            <person name="Copeland A."/>
            <person name="Glavina Del Rio T."/>
            <person name="Nolan M."/>
            <person name="Tice H."/>
            <person name="Cheng J.F."/>
            <person name="Han C."/>
            <person name="Brambilla E."/>
            <person name="Pitluck S."/>
            <person name="Liolios K."/>
            <person name="Ivanova N."/>
            <person name="Mavromatis K."/>
            <person name="Mikhailova N."/>
            <person name="Pati A."/>
            <person name="Bruce D."/>
            <person name="Detter C."/>
            <person name="Tapia R."/>
            <person name="Goodwin L."/>
            <person name="Chen A."/>
            <person name="Palaniappan K."/>
            <person name="Land M."/>
            <person name="Hauser L."/>
            <person name="Chang Y.J."/>
            <person name="Jeffries C.D."/>
            <person name="Rohde M."/>
            <person name="Goker M."/>
            <person name="Spring S."/>
            <person name="Woyke T."/>
            <person name="Bristow J."/>
            <person name="Eisen J.A."/>
            <person name="Markowitz V."/>
            <person name="Hugenholtz P."/>
            <person name="Kyrpides N.C."/>
            <person name="Klenk H.P."/>
        </authorList>
    </citation>
    <scope>NUCLEOTIDE SEQUENCE [LARGE SCALE GENOMIC DNA]</scope>
    <source>
        <strain evidence="6">ATCC 49924 / DSM 5501 / Z-7288</strain>
    </source>
</reference>
<dbReference type="Gene3D" id="1.20.120.530">
    <property type="entry name" value="GntR ligand-binding domain-like"/>
    <property type="match status" value="1"/>
</dbReference>
<evidence type="ECO:0000256" key="1">
    <source>
        <dbReference type="ARBA" id="ARBA00023015"/>
    </source>
</evidence>